<organism evidence="1 2">
    <name type="scientific">Actinoallomurus bryophytorum</name>
    <dbReference type="NCBI Taxonomy" id="1490222"/>
    <lineage>
        <taxon>Bacteria</taxon>
        <taxon>Bacillati</taxon>
        <taxon>Actinomycetota</taxon>
        <taxon>Actinomycetes</taxon>
        <taxon>Streptosporangiales</taxon>
        <taxon>Thermomonosporaceae</taxon>
        <taxon>Actinoallomurus</taxon>
    </lineage>
</organism>
<protein>
    <submittedName>
        <fullName evidence="1">Uncharacterized protein</fullName>
    </submittedName>
</protein>
<evidence type="ECO:0000313" key="2">
    <source>
        <dbReference type="Proteomes" id="UP000316096"/>
    </source>
</evidence>
<dbReference type="OrthoDB" id="4198010at2"/>
<gene>
    <name evidence="1" type="ORF">FB559_7550</name>
</gene>
<keyword evidence="2" id="KW-1185">Reference proteome</keyword>
<comment type="caution">
    <text evidence="1">The sequence shown here is derived from an EMBL/GenBank/DDBJ whole genome shotgun (WGS) entry which is preliminary data.</text>
</comment>
<evidence type="ECO:0000313" key="1">
    <source>
        <dbReference type="EMBL" id="TQL90254.1"/>
    </source>
</evidence>
<accession>A0A543BZJ6</accession>
<dbReference type="Proteomes" id="UP000316096">
    <property type="component" value="Unassembled WGS sequence"/>
</dbReference>
<dbReference type="EMBL" id="VFOZ01000002">
    <property type="protein sequence ID" value="TQL90254.1"/>
    <property type="molecule type" value="Genomic_DNA"/>
</dbReference>
<reference evidence="1 2" key="1">
    <citation type="submission" date="2019-06" db="EMBL/GenBank/DDBJ databases">
        <title>Sequencing the genomes of 1000 actinobacteria strains.</title>
        <authorList>
            <person name="Klenk H.-P."/>
        </authorList>
    </citation>
    <scope>NUCLEOTIDE SEQUENCE [LARGE SCALE GENOMIC DNA]</scope>
    <source>
        <strain evidence="1 2">DSM 102200</strain>
    </source>
</reference>
<proteinExistence type="predicted"/>
<dbReference type="RefSeq" id="WP_141962314.1">
    <property type="nucleotide sequence ID" value="NZ_VFOZ01000002.1"/>
</dbReference>
<name>A0A543BZJ6_9ACTN</name>
<dbReference type="AlphaFoldDB" id="A0A543BZJ6"/>
<sequence>MSTPGFPAGTLDSVGTPIWISALAEEQPHHTVHVVRGLEPTEALELLGAKPRLFQRCMIPRDRPETWRSAPAEDTFTMLAGRIGDWTFVYDAEGATSFDADSSPTTVPAKKLSADGRVAATSTVTFTMKTDLGYAVDGEVVVHVINGGLPYVETELPAELQAAIDAAGTFEPSYEDQADTSVYLRVLAALADLRCTTDDLRHISLVATPFG</sequence>